<accession>A0A1J9R2G4</accession>
<dbReference type="SUPFAM" id="SSF52047">
    <property type="entry name" value="RNI-like"/>
    <property type="match status" value="1"/>
</dbReference>
<dbReference type="EMBL" id="MNUE01000023">
    <property type="protein sequence ID" value="OJD34434.1"/>
    <property type="molecule type" value="Genomic_DNA"/>
</dbReference>
<comment type="caution">
    <text evidence="3">The sequence shown here is derived from an EMBL/GenBank/DDBJ whole genome shotgun (WGS) entry which is preliminary data.</text>
</comment>
<dbReference type="Gene3D" id="3.80.10.10">
    <property type="entry name" value="Ribonuclease Inhibitor"/>
    <property type="match status" value="1"/>
</dbReference>
<dbReference type="AlphaFoldDB" id="A0A1J9R2G4"/>
<dbReference type="Proteomes" id="UP000183809">
    <property type="component" value="Unassembled WGS sequence"/>
</dbReference>
<dbReference type="InterPro" id="IPR036047">
    <property type="entry name" value="F-box-like_dom_sf"/>
</dbReference>
<dbReference type="InterPro" id="IPR032675">
    <property type="entry name" value="LRR_dom_sf"/>
</dbReference>
<organism evidence="3 4">
    <name type="scientific">Diplodia corticola</name>
    <dbReference type="NCBI Taxonomy" id="236234"/>
    <lineage>
        <taxon>Eukaryota</taxon>
        <taxon>Fungi</taxon>
        <taxon>Dikarya</taxon>
        <taxon>Ascomycota</taxon>
        <taxon>Pezizomycotina</taxon>
        <taxon>Dothideomycetes</taxon>
        <taxon>Dothideomycetes incertae sedis</taxon>
        <taxon>Botryosphaeriales</taxon>
        <taxon>Botryosphaeriaceae</taxon>
        <taxon>Diplodia</taxon>
    </lineage>
</organism>
<sequence length="379" mass="41212">MAHLTSLPSELLFHILSFLPIRSLLAFSLASRSAYILASSSLQTLSLGVYPTRVSSLISQLSSTSPTASPYSRSTRSLSSSASSLPASSSCSSKSPSSSASDLFNEACTVAHVIPQASELRPHTLLAFHSALISSILTRYCLSMRHLELSIWTLTPPVADALAGLKNLRTLCLRVEDPFGRGFLRRWIINWGSTVDVDDDGDDDDDDRGPSRRPPSLYRAMPEAGTGTEWNKFAAAWSRLETLRLIGAEVSDWQLCQILKRNPGLKELWLKKCPDVGIELLKFLDEEWEGRASLQTLGLVDCDLAGEINAETAAHIGGLPSLQFLSLLGCKGLTNSTVERLNDESWHIPHVELPGANIADLGPMPAVIEVDPAYVDDEA</sequence>
<reference evidence="3 4" key="1">
    <citation type="submission" date="2016-10" db="EMBL/GenBank/DDBJ databases">
        <title>Proteomics and genomics reveal pathogen-plant mechanisms compatible with a hemibiotrophic lifestyle of Diplodia corticola.</title>
        <authorList>
            <person name="Fernandes I."/>
            <person name="De Jonge R."/>
            <person name="Van De Peer Y."/>
            <person name="Devreese B."/>
            <person name="Alves A."/>
            <person name="Esteves A.C."/>
        </authorList>
    </citation>
    <scope>NUCLEOTIDE SEQUENCE [LARGE SCALE GENOMIC DNA]</scope>
    <source>
        <strain evidence="3 4">CBS 112549</strain>
    </source>
</reference>
<evidence type="ECO:0000313" key="3">
    <source>
        <dbReference type="EMBL" id="OJD34434.1"/>
    </source>
</evidence>
<name>A0A1J9R2G4_9PEZI</name>
<evidence type="ECO:0000313" key="4">
    <source>
        <dbReference type="Proteomes" id="UP000183809"/>
    </source>
</evidence>
<dbReference type="PROSITE" id="PS50181">
    <property type="entry name" value="FBOX"/>
    <property type="match status" value="1"/>
</dbReference>
<dbReference type="Gene3D" id="1.20.1280.50">
    <property type="match status" value="1"/>
</dbReference>
<dbReference type="OrthoDB" id="5425556at2759"/>
<gene>
    <name evidence="3" type="ORF">BKCO1_2300042</name>
</gene>
<keyword evidence="4" id="KW-1185">Reference proteome</keyword>
<protein>
    <submittedName>
        <fullName evidence="3">F-box domain protein</fullName>
    </submittedName>
</protein>
<feature type="domain" description="F-box" evidence="2">
    <location>
        <begin position="1"/>
        <end position="47"/>
    </location>
</feature>
<proteinExistence type="predicted"/>
<dbReference type="InterPro" id="IPR001810">
    <property type="entry name" value="F-box_dom"/>
</dbReference>
<dbReference type="Pfam" id="PF00646">
    <property type="entry name" value="F-box"/>
    <property type="match status" value="1"/>
</dbReference>
<evidence type="ECO:0000259" key="2">
    <source>
        <dbReference type="PROSITE" id="PS50181"/>
    </source>
</evidence>
<evidence type="ECO:0000256" key="1">
    <source>
        <dbReference type="SAM" id="MobiDB-lite"/>
    </source>
</evidence>
<dbReference type="SUPFAM" id="SSF81383">
    <property type="entry name" value="F-box domain"/>
    <property type="match status" value="1"/>
</dbReference>
<dbReference type="RefSeq" id="XP_020130694.1">
    <property type="nucleotide sequence ID" value="XM_020272991.1"/>
</dbReference>
<feature type="region of interest" description="Disordered" evidence="1">
    <location>
        <begin position="199"/>
        <end position="223"/>
    </location>
</feature>
<dbReference type="GeneID" id="31013251"/>
<dbReference type="CDD" id="cd09917">
    <property type="entry name" value="F-box_SF"/>
    <property type="match status" value="1"/>
</dbReference>
<feature type="region of interest" description="Disordered" evidence="1">
    <location>
        <begin position="62"/>
        <end position="93"/>
    </location>
</feature>